<reference evidence="3" key="1">
    <citation type="submission" date="2021-06" db="EMBL/GenBank/DDBJ databases">
        <authorList>
            <person name="Arsene-Ploetze F."/>
        </authorList>
    </citation>
    <scope>NUCLEOTIDE SEQUENCE</scope>
    <source>
        <strain evidence="3">SBRY1</strain>
    </source>
</reference>
<feature type="compositionally biased region" description="Pro residues" evidence="1">
    <location>
        <begin position="184"/>
        <end position="200"/>
    </location>
</feature>
<evidence type="ECO:0000256" key="1">
    <source>
        <dbReference type="SAM" id="MobiDB-lite"/>
    </source>
</evidence>
<sequence>MSTGAIIAVAAAVVIVAAIAAAVMLQRGGGPLLKRRFGPEYERVLARHDGSTRATRRELAERVKRYRGIELRPMSAQTRERYAARWSAVQARFVDDPADAVGAADTLIAEAAVECGYPAADSPEHVDALSVHHPHHVQGYREAHAAALAHGKGRRLDTEAQRKALVAARGLFDELMARADAGPSVPPAPAAVPEPEPAEPPAAAGEPKAAAADGTTSRSALGKRFAALTARGGKTEAHQ</sequence>
<dbReference type="AlphaFoldDB" id="A0A9W4E7N7"/>
<keyword evidence="2" id="KW-1133">Transmembrane helix</keyword>
<proteinExistence type="predicted"/>
<evidence type="ECO:0008006" key="5">
    <source>
        <dbReference type="Google" id="ProtNLM"/>
    </source>
</evidence>
<evidence type="ECO:0000313" key="3">
    <source>
        <dbReference type="EMBL" id="CAG7629494.1"/>
    </source>
</evidence>
<gene>
    <name evidence="3" type="ORF">SBRY_20571</name>
</gene>
<organism evidence="3 4">
    <name type="scientific">Actinacidiphila bryophytorum</name>
    <dbReference type="NCBI Taxonomy" id="1436133"/>
    <lineage>
        <taxon>Bacteria</taxon>
        <taxon>Bacillati</taxon>
        <taxon>Actinomycetota</taxon>
        <taxon>Actinomycetes</taxon>
        <taxon>Kitasatosporales</taxon>
        <taxon>Streptomycetaceae</taxon>
        <taxon>Actinacidiphila</taxon>
    </lineage>
</organism>
<feature type="region of interest" description="Disordered" evidence="1">
    <location>
        <begin position="180"/>
        <end position="220"/>
    </location>
</feature>
<keyword evidence="4" id="KW-1185">Reference proteome</keyword>
<name>A0A9W4E7N7_9ACTN</name>
<keyword evidence="2" id="KW-0472">Membrane</keyword>
<dbReference type="EMBL" id="CAJVAX010000012">
    <property type="protein sequence ID" value="CAG7629494.1"/>
    <property type="molecule type" value="Genomic_DNA"/>
</dbReference>
<dbReference type="Proteomes" id="UP001153328">
    <property type="component" value="Unassembled WGS sequence"/>
</dbReference>
<evidence type="ECO:0000313" key="4">
    <source>
        <dbReference type="Proteomes" id="UP001153328"/>
    </source>
</evidence>
<protein>
    <recommendedName>
        <fullName evidence="5">Secreted protein</fullName>
    </recommendedName>
</protein>
<dbReference type="RefSeq" id="WP_205042637.1">
    <property type="nucleotide sequence ID" value="NZ_CAJVAX010000012.1"/>
</dbReference>
<comment type="caution">
    <text evidence="3">The sequence shown here is derived from an EMBL/GenBank/DDBJ whole genome shotgun (WGS) entry which is preliminary data.</text>
</comment>
<evidence type="ECO:0000256" key="2">
    <source>
        <dbReference type="SAM" id="Phobius"/>
    </source>
</evidence>
<keyword evidence="2" id="KW-0812">Transmembrane</keyword>
<feature type="transmembrane region" description="Helical" evidence="2">
    <location>
        <begin position="6"/>
        <end position="25"/>
    </location>
</feature>
<feature type="compositionally biased region" description="Low complexity" evidence="1">
    <location>
        <begin position="201"/>
        <end position="213"/>
    </location>
</feature>
<accession>A0A9W4E7N7</accession>